<feature type="non-terminal residue" evidence="3">
    <location>
        <position position="414"/>
    </location>
</feature>
<feature type="coiled-coil region" evidence="1">
    <location>
        <begin position="62"/>
        <end position="96"/>
    </location>
</feature>
<dbReference type="PANTHER" id="PTHR33689">
    <property type="entry name" value="FAS-BINDING FACTOR 1"/>
    <property type="match status" value="1"/>
</dbReference>
<feature type="coiled-coil region" evidence="1">
    <location>
        <begin position="205"/>
        <end position="302"/>
    </location>
</feature>
<feature type="domain" description="Fas-binding factor 1 C-terminal" evidence="2">
    <location>
        <begin position="1"/>
        <end position="345"/>
    </location>
</feature>
<name>A0AAV2PRI8_MEGNR</name>
<evidence type="ECO:0000259" key="2">
    <source>
        <dbReference type="Pfam" id="PF21007"/>
    </source>
</evidence>
<dbReference type="Proteomes" id="UP001497623">
    <property type="component" value="Unassembled WGS sequence"/>
</dbReference>
<sequence length="414" mass="47580">MKEEHNVALKRITELKDMELKAIMTSSGHAKDVEIVMGQLENNTSTISNITAVIQERHDSSLELAQRALKIKEKQLQDYEAQLSASRAETESERARLTALVYRLENTLVQQGSEVEGDRWRLAQERMKIEVEKNSIAEERRHLQMNLEAERQNLVGAQENLLVEQRSLMKLVAQQKRGANNYTHSSISQKMENTSANNFGRILGNVNTNADILALEEENIQLKKRLAEAEHGIQSLKIERDDTEEIRIKLEEERAAIKLEKDLTAQERQSLADSVEELNSKQHEFELQKIQLQERLSQLTQKTHELHYEQDQIVKERYKLESIQKEMYVNKHQGLCPSCKLVNAGVESVDLIALYSEKFANARIERSTSQIKSHTDIRSNLSPSAVLSRLAAAKLKENQEYERRLQEISALETF</sequence>
<dbReference type="GO" id="GO:0060271">
    <property type="term" value="P:cilium assembly"/>
    <property type="evidence" value="ECO:0007669"/>
    <property type="project" value="InterPro"/>
</dbReference>
<accession>A0AAV2PRI8</accession>
<dbReference type="GO" id="GO:0005814">
    <property type="term" value="C:centriole"/>
    <property type="evidence" value="ECO:0007669"/>
    <property type="project" value="TreeGrafter"/>
</dbReference>
<feature type="coiled-coil region" evidence="1">
    <location>
        <begin position="133"/>
        <end position="160"/>
    </location>
</feature>
<keyword evidence="4" id="KW-1185">Reference proteome</keyword>
<dbReference type="GO" id="GO:0097539">
    <property type="term" value="C:ciliary transition fiber"/>
    <property type="evidence" value="ECO:0007669"/>
    <property type="project" value="InterPro"/>
</dbReference>
<evidence type="ECO:0000313" key="4">
    <source>
        <dbReference type="Proteomes" id="UP001497623"/>
    </source>
</evidence>
<dbReference type="InterPro" id="IPR033561">
    <property type="entry name" value="FBF1"/>
</dbReference>
<evidence type="ECO:0000256" key="1">
    <source>
        <dbReference type="SAM" id="Coils"/>
    </source>
</evidence>
<organism evidence="3 4">
    <name type="scientific">Meganyctiphanes norvegica</name>
    <name type="common">Northern krill</name>
    <name type="synonym">Thysanopoda norvegica</name>
    <dbReference type="NCBI Taxonomy" id="48144"/>
    <lineage>
        <taxon>Eukaryota</taxon>
        <taxon>Metazoa</taxon>
        <taxon>Ecdysozoa</taxon>
        <taxon>Arthropoda</taxon>
        <taxon>Crustacea</taxon>
        <taxon>Multicrustacea</taxon>
        <taxon>Malacostraca</taxon>
        <taxon>Eumalacostraca</taxon>
        <taxon>Eucarida</taxon>
        <taxon>Euphausiacea</taxon>
        <taxon>Euphausiidae</taxon>
        <taxon>Meganyctiphanes</taxon>
    </lineage>
</organism>
<dbReference type="PANTHER" id="PTHR33689:SF1">
    <property type="entry name" value="FAS-BINDING FACTOR 1"/>
    <property type="match status" value="1"/>
</dbReference>
<dbReference type="GO" id="GO:0036064">
    <property type="term" value="C:ciliary basal body"/>
    <property type="evidence" value="ECO:0007669"/>
    <property type="project" value="TreeGrafter"/>
</dbReference>
<comment type="caution">
    <text evidence="3">The sequence shown here is derived from an EMBL/GenBank/DDBJ whole genome shotgun (WGS) entry which is preliminary data.</text>
</comment>
<protein>
    <recommendedName>
        <fullName evidence="2">Fas-binding factor 1 C-terminal domain-containing protein</fullName>
    </recommendedName>
</protein>
<evidence type="ECO:0000313" key="3">
    <source>
        <dbReference type="EMBL" id="CAL4063580.1"/>
    </source>
</evidence>
<keyword evidence="1" id="KW-0175">Coiled coil</keyword>
<dbReference type="InterPro" id="IPR049390">
    <property type="entry name" value="FBF1_C"/>
</dbReference>
<dbReference type="Pfam" id="PF21007">
    <property type="entry name" value="FBF1"/>
    <property type="match status" value="1"/>
</dbReference>
<dbReference type="EMBL" id="CAXKWB010001181">
    <property type="protein sequence ID" value="CAL4063580.1"/>
    <property type="molecule type" value="Genomic_DNA"/>
</dbReference>
<dbReference type="AlphaFoldDB" id="A0AAV2PRI8"/>
<dbReference type="GO" id="GO:0090162">
    <property type="term" value="P:establishment of epithelial cell polarity"/>
    <property type="evidence" value="ECO:0007669"/>
    <property type="project" value="InterPro"/>
</dbReference>
<reference evidence="3 4" key="1">
    <citation type="submission" date="2024-05" db="EMBL/GenBank/DDBJ databases">
        <authorList>
            <person name="Wallberg A."/>
        </authorList>
    </citation>
    <scope>NUCLEOTIDE SEQUENCE [LARGE SCALE GENOMIC DNA]</scope>
</reference>
<proteinExistence type="predicted"/>
<gene>
    <name evidence="3" type="ORF">MNOR_LOCUS3472</name>
</gene>